<dbReference type="InterPro" id="IPR016162">
    <property type="entry name" value="Ald_DH_N"/>
</dbReference>
<dbReference type="NCBIfam" id="TIGR00407">
    <property type="entry name" value="proA"/>
    <property type="match status" value="1"/>
</dbReference>
<dbReference type="PROSITE" id="PS01223">
    <property type="entry name" value="PROA"/>
    <property type="match status" value="1"/>
</dbReference>
<dbReference type="NCBIfam" id="NF001221">
    <property type="entry name" value="PRK00197.1"/>
    <property type="match status" value="1"/>
</dbReference>
<evidence type="ECO:0000256" key="6">
    <source>
        <dbReference type="ARBA" id="ARBA00049024"/>
    </source>
</evidence>
<dbReference type="UniPathway" id="UPA00098">
    <property type="reaction ID" value="UER00360"/>
</dbReference>
<organism evidence="9 10">
    <name type="scientific">Convivina intestini</name>
    <dbReference type="NCBI Taxonomy" id="1505726"/>
    <lineage>
        <taxon>Bacteria</taxon>
        <taxon>Bacillati</taxon>
        <taxon>Bacillota</taxon>
        <taxon>Bacilli</taxon>
        <taxon>Lactobacillales</taxon>
        <taxon>Lactobacillaceae</taxon>
        <taxon>Convivina</taxon>
    </lineage>
</organism>
<dbReference type="InterPro" id="IPR016163">
    <property type="entry name" value="Ald_DH_C"/>
</dbReference>
<dbReference type="PIRSF" id="PIRSF000151">
    <property type="entry name" value="GPR"/>
    <property type="match status" value="1"/>
</dbReference>
<dbReference type="GO" id="GO:0004350">
    <property type="term" value="F:glutamate-5-semialdehyde dehydrogenase activity"/>
    <property type="evidence" value="ECO:0007669"/>
    <property type="project" value="UniProtKB-UniRule"/>
</dbReference>
<comment type="pathway">
    <text evidence="1 7">Amino-acid biosynthesis; L-proline biosynthesis; L-glutamate 5-semialdehyde from L-glutamate: step 2/2.</text>
</comment>
<keyword evidence="7" id="KW-0963">Cytoplasm</keyword>
<comment type="catalytic activity">
    <reaction evidence="6 7">
        <text>L-glutamate 5-semialdehyde + phosphate + NADP(+) = L-glutamyl 5-phosphate + NADPH + H(+)</text>
        <dbReference type="Rhea" id="RHEA:19541"/>
        <dbReference type="ChEBI" id="CHEBI:15378"/>
        <dbReference type="ChEBI" id="CHEBI:43474"/>
        <dbReference type="ChEBI" id="CHEBI:57783"/>
        <dbReference type="ChEBI" id="CHEBI:58066"/>
        <dbReference type="ChEBI" id="CHEBI:58274"/>
        <dbReference type="ChEBI" id="CHEBI:58349"/>
        <dbReference type="EC" id="1.2.1.41"/>
    </reaction>
</comment>
<dbReference type="HAMAP" id="MF_00412">
    <property type="entry name" value="ProA"/>
    <property type="match status" value="1"/>
</dbReference>
<reference evidence="9 10" key="1">
    <citation type="submission" date="2018-04" db="EMBL/GenBank/DDBJ databases">
        <title>Genomic Encyclopedia of Type Strains, Phase IV (KMG-IV): sequencing the most valuable type-strain genomes for metagenomic binning, comparative biology and taxonomic classification.</title>
        <authorList>
            <person name="Goeker M."/>
        </authorList>
    </citation>
    <scope>NUCLEOTIDE SEQUENCE [LARGE SCALE GENOMIC DNA]</scope>
    <source>
        <strain evidence="9 10">DSM 28795</strain>
    </source>
</reference>
<sequence>MTDTQALHEQMLKLGQQAQAATNQVASLTLNQRNQILTNIAQALIKQTDDILAANQLDLDQYGSTLSGPMVKRLTLTKAVLAEMADSLHSLVQLADPLAGPYENWTNQAGLKINVVTVPLGVVAMIYEARPNVTVDAASLAIKSGNTVILRGGKEAIHTNRYLVQLMRQILSDLGYNPDIIQLVTDTSHASVDELLHLRSYIDVLIPRGSAAFIDHVVTNATVPVIETGAGNTHIFVDESADFDQALNIIENAKTQKPAVCNAAEKLLIHQNIAAEFLPLVIDRLQTQDQVELRGDVASCALAPNQLTAATAADWDTEYNDLIMGVKIVDDVQDAIKWINQHTTHHSETILTENADHAQLFMREIDAAVVYQNASSRFTDGFQFGFGAEIGISTQKLHARGPMGLKALTTIKYEIFGQGQIRP</sequence>
<comment type="similarity">
    <text evidence="7">Belongs to the gamma-glutamyl phosphate reductase family.</text>
</comment>
<dbReference type="InterPro" id="IPR012134">
    <property type="entry name" value="Glu-5-SA_DH"/>
</dbReference>
<dbReference type="Proteomes" id="UP000245433">
    <property type="component" value="Unassembled WGS sequence"/>
</dbReference>
<protein>
    <recommendedName>
        <fullName evidence="7">Gamma-glutamyl phosphate reductase</fullName>
        <shortName evidence="7">GPR</shortName>
        <ecNumber evidence="7">1.2.1.41</ecNumber>
    </recommendedName>
    <alternativeName>
        <fullName evidence="7">Glutamate-5-semialdehyde dehydrogenase</fullName>
    </alternativeName>
    <alternativeName>
        <fullName evidence="7">Glutamyl-gamma-semialdehyde dehydrogenase</fullName>
        <shortName evidence="7">GSA dehydrogenase</shortName>
    </alternativeName>
</protein>
<keyword evidence="10" id="KW-1185">Reference proteome</keyword>
<dbReference type="GO" id="GO:0005737">
    <property type="term" value="C:cytoplasm"/>
    <property type="evidence" value="ECO:0007669"/>
    <property type="project" value="UniProtKB-SubCell"/>
</dbReference>
<keyword evidence="3 7" id="KW-0641">Proline biosynthesis</keyword>
<dbReference type="InterPro" id="IPR016161">
    <property type="entry name" value="Ald_DH/histidinol_DH"/>
</dbReference>
<dbReference type="RefSeq" id="WP_243400714.1">
    <property type="nucleotide sequence ID" value="NZ_CAKOEX010000006.1"/>
</dbReference>
<evidence type="ECO:0000256" key="5">
    <source>
        <dbReference type="ARBA" id="ARBA00023002"/>
    </source>
</evidence>
<evidence type="ECO:0000259" key="8">
    <source>
        <dbReference type="Pfam" id="PF00171"/>
    </source>
</evidence>
<comment type="subcellular location">
    <subcellularLocation>
        <location evidence="7">Cytoplasm</location>
    </subcellularLocation>
</comment>
<dbReference type="SUPFAM" id="SSF53720">
    <property type="entry name" value="ALDH-like"/>
    <property type="match status" value="1"/>
</dbReference>
<dbReference type="AlphaFoldDB" id="A0A2U1D9F6"/>
<evidence type="ECO:0000256" key="7">
    <source>
        <dbReference type="HAMAP-Rule" id="MF_00412"/>
    </source>
</evidence>
<dbReference type="InterPro" id="IPR000965">
    <property type="entry name" value="GPR_dom"/>
</dbReference>
<evidence type="ECO:0000256" key="4">
    <source>
        <dbReference type="ARBA" id="ARBA00022857"/>
    </source>
</evidence>
<dbReference type="PANTHER" id="PTHR11063:SF8">
    <property type="entry name" value="DELTA-1-PYRROLINE-5-CARBOXYLATE SYNTHASE"/>
    <property type="match status" value="1"/>
</dbReference>
<evidence type="ECO:0000313" key="9">
    <source>
        <dbReference type="EMBL" id="PVY84305.1"/>
    </source>
</evidence>
<dbReference type="FunFam" id="3.40.309.10:FF:000006">
    <property type="entry name" value="Gamma-glutamyl phosphate reductase"/>
    <property type="match status" value="1"/>
</dbReference>
<evidence type="ECO:0000256" key="2">
    <source>
        <dbReference type="ARBA" id="ARBA00022605"/>
    </source>
</evidence>
<comment type="function">
    <text evidence="7">Catalyzes the NADPH-dependent reduction of L-glutamate 5-phosphate into L-glutamate 5-semialdehyde and phosphate. The product spontaneously undergoes cyclization to form 1-pyrroline-5-carboxylate.</text>
</comment>
<name>A0A2U1D9F6_9LACO</name>
<evidence type="ECO:0000256" key="1">
    <source>
        <dbReference type="ARBA" id="ARBA00004985"/>
    </source>
</evidence>
<dbReference type="EC" id="1.2.1.41" evidence="7"/>
<dbReference type="InterPro" id="IPR020593">
    <property type="entry name" value="G-glutamylP_reductase_CS"/>
</dbReference>
<comment type="caution">
    <text evidence="9">The sequence shown here is derived from an EMBL/GenBank/DDBJ whole genome shotgun (WGS) entry which is preliminary data.</text>
</comment>
<dbReference type="Pfam" id="PF00171">
    <property type="entry name" value="Aldedh"/>
    <property type="match status" value="1"/>
</dbReference>
<dbReference type="InterPro" id="IPR015590">
    <property type="entry name" value="Aldehyde_DH_dom"/>
</dbReference>
<dbReference type="GO" id="GO:0050661">
    <property type="term" value="F:NADP binding"/>
    <property type="evidence" value="ECO:0007669"/>
    <property type="project" value="InterPro"/>
</dbReference>
<keyword evidence="4 7" id="KW-0521">NADP</keyword>
<evidence type="ECO:0000256" key="3">
    <source>
        <dbReference type="ARBA" id="ARBA00022650"/>
    </source>
</evidence>
<proteinExistence type="inferred from homology"/>
<dbReference type="Gene3D" id="3.40.309.10">
    <property type="entry name" value="Aldehyde Dehydrogenase, Chain A, domain 2"/>
    <property type="match status" value="1"/>
</dbReference>
<keyword evidence="2 7" id="KW-0028">Amino-acid biosynthesis</keyword>
<dbReference type="PANTHER" id="PTHR11063">
    <property type="entry name" value="GLUTAMATE SEMIALDEHYDE DEHYDROGENASE"/>
    <property type="match status" value="1"/>
</dbReference>
<evidence type="ECO:0000313" key="10">
    <source>
        <dbReference type="Proteomes" id="UP000245433"/>
    </source>
</evidence>
<gene>
    <name evidence="7" type="primary">proA</name>
    <name evidence="9" type="ORF">C7384_10450</name>
</gene>
<feature type="domain" description="Aldehyde dehydrogenase" evidence="8">
    <location>
        <begin position="8"/>
        <end position="287"/>
    </location>
</feature>
<keyword evidence="5 7" id="KW-0560">Oxidoreductase</keyword>
<dbReference type="EMBL" id="QEKT01000004">
    <property type="protein sequence ID" value="PVY84305.1"/>
    <property type="molecule type" value="Genomic_DNA"/>
</dbReference>
<accession>A0A2U1D9F6</accession>
<dbReference type="Gene3D" id="3.40.605.10">
    <property type="entry name" value="Aldehyde Dehydrogenase, Chain A, domain 1"/>
    <property type="match status" value="1"/>
</dbReference>
<dbReference type="GO" id="GO:0055129">
    <property type="term" value="P:L-proline biosynthetic process"/>
    <property type="evidence" value="ECO:0007669"/>
    <property type="project" value="UniProtKB-UniRule"/>
</dbReference>
<dbReference type="CDD" id="cd07079">
    <property type="entry name" value="ALDH_F18-19_ProA-GPR"/>
    <property type="match status" value="1"/>
</dbReference>